<dbReference type="EMBL" id="KI392485">
    <property type="protein sequence ID" value="ERN16178.1"/>
    <property type="molecule type" value="Genomic_DNA"/>
</dbReference>
<organism evidence="1 2">
    <name type="scientific">Amborella trichopoda</name>
    <dbReference type="NCBI Taxonomy" id="13333"/>
    <lineage>
        <taxon>Eukaryota</taxon>
        <taxon>Viridiplantae</taxon>
        <taxon>Streptophyta</taxon>
        <taxon>Embryophyta</taxon>
        <taxon>Tracheophyta</taxon>
        <taxon>Spermatophyta</taxon>
        <taxon>Magnoliopsida</taxon>
        <taxon>Amborellales</taxon>
        <taxon>Amborellaceae</taxon>
        <taxon>Amborella</taxon>
    </lineage>
</organism>
<evidence type="ECO:0000313" key="2">
    <source>
        <dbReference type="Proteomes" id="UP000017836"/>
    </source>
</evidence>
<proteinExistence type="predicted"/>
<dbReference type="Gramene" id="ERN16178">
    <property type="protein sequence ID" value="ERN16178"/>
    <property type="gene ID" value="AMTR_s00030p00234050"/>
</dbReference>
<dbReference type="AlphaFoldDB" id="U5D742"/>
<protein>
    <submittedName>
        <fullName evidence="1">Uncharacterized protein</fullName>
    </submittedName>
</protein>
<dbReference type="Proteomes" id="UP000017836">
    <property type="component" value="Unassembled WGS sequence"/>
</dbReference>
<sequence length="70" mass="7827">MVEEEGEANDRLLPCGCEIVEVEGEAHGRLLPCGREMVGCEECESVDVRVSRAKGKRVALRVHNMSEWEI</sequence>
<gene>
    <name evidence="1" type="ORF">AMTR_s00030p00234050</name>
</gene>
<evidence type="ECO:0000313" key="1">
    <source>
        <dbReference type="EMBL" id="ERN16178.1"/>
    </source>
</evidence>
<dbReference type="HOGENOM" id="CLU_2761154_0_0_1"/>
<accession>U5D742</accession>
<name>U5D742_AMBTC</name>
<keyword evidence="2" id="KW-1185">Reference proteome</keyword>
<reference evidence="2" key="1">
    <citation type="journal article" date="2013" name="Science">
        <title>The Amborella genome and the evolution of flowering plants.</title>
        <authorList>
            <consortium name="Amborella Genome Project"/>
        </authorList>
    </citation>
    <scope>NUCLEOTIDE SEQUENCE [LARGE SCALE GENOMIC DNA]</scope>
</reference>